<protein>
    <submittedName>
        <fullName evidence="2">DNA-binding CsgD family transcriptional regulator</fullName>
    </submittedName>
</protein>
<proteinExistence type="predicted"/>
<dbReference type="SUPFAM" id="SSF46894">
    <property type="entry name" value="C-terminal effector domain of the bipartite response regulators"/>
    <property type="match status" value="1"/>
</dbReference>
<dbReference type="SMART" id="SM00421">
    <property type="entry name" value="HTH_LUXR"/>
    <property type="match status" value="1"/>
</dbReference>
<keyword evidence="2" id="KW-0238">DNA-binding</keyword>
<sequence length="366" mass="39105">MSDTLLDHIYESALIPEKWSGALDGMNRISNSRSNSLFVFSDRFSPRGISTDMTSDLLEAFLQSDAWRMSPSVRWTLDTRPGAFSSVDDVLSEEEAVADAVWAPLAARGFGQRLATVIPLSSGDQVTFVLARMRDQGAYSAGEVAALDGLRPDLHRAMFISARLGLERASAMTETLARLGLAAAVVDPTGKVIGSNALLDSLSIILSPTALGRIAIRDRARNQVFRQGLERIGNRDAPPGGLSIPIPAAPDGSHPPLLIHLLPVRGAAQDIFAGGQALMVVSLLERKAAPLPELLNGLFDLSPAEARLVSELATGMTPRDITVARDVSMATLRSQVRSVLAKTGVSRMADLAQLLAQIPIANVRND</sequence>
<gene>
    <name evidence="2" type="ORF">ABIE19_000512</name>
</gene>
<accession>A0ABV2R9C7</accession>
<evidence type="ECO:0000259" key="1">
    <source>
        <dbReference type="SMART" id="SM00421"/>
    </source>
</evidence>
<dbReference type="InterPro" id="IPR036388">
    <property type="entry name" value="WH-like_DNA-bd_sf"/>
</dbReference>
<dbReference type="RefSeq" id="WP_354087547.1">
    <property type="nucleotide sequence ID" value="NZ_JBEPTF010000001.1"/>
</dbReference>
<evidence type="ECO:0000313" key="3">
    <source>
        <dbReference type="Proteomes" id="UP001549313"/>
    </source>
</evidence>
<dbReference type="Gene3D" id="1.10.10.10">
    <property type="entry name" value="Winged helix-like DNA-binding domain superfamily/Winged helix DNA-binding domain"/>
    <property type="match status" value="1"/>
</dbReference>
<comment type="caution">
    <text evidence="2">The sequence shown here is derived from an EMBL/GenBank/DDBJ whole genome shotgun (WGS) entry which is preliminary data.</text>
</comment>
<feature type="domain" description="HTH luxR-type" evidence="1">
    <location>
        <begin position="298"/>
        <end position="355"/>
    </location>
</feature>
<organism evidence="2 3">
    <name type="scientific">Brevundimonas faecalis</name>
    <dbReference type="NCBI Taxonomy" id="947378"/>
    <lineage>
        <taxon>Bacteria</taxon>
        <taxon>Pseudomonadati</taxon>
        <taxon>Pseudomonadota</taxon>
        <taxon>Alphaproteobacteria</taxon>
        <taxon>Caulobacterales</taxon>
        <taxon>Caulobacteraceae</taxon>
        <taxon>Brevundimonas</taxon>
    </lineage>
</organism>
<name>A0ABV2R9C7_9CAUL</name>
<dbReference type="Proteomes" id="UP001549313">
    <property type="component" value="Unassembled WGS sequence"/>
</dbReference>
<reference evidence="2 3" key="1">
    <citation type="submission" date="2024-06" db="EMBL/GenBank/DDBJ databases">
        <title>Sorghum-associated microbial communities from plants grown in Nebraska, USA.</title>
        <authorList>
            <person name="Schachtman D."/>
        </authorList>
    </citation>
    <scope>NUCLEOTIDE SEQUENCE [LARGE SCALE GENOMIC DNA]</scope>
    <source>
        <strain evidence="2 3">2814</strain>
    </source>
</reference>
<dbReference type="EMBL" id="JBEPTF010000001">
    <property type="protein sequence ID" value="MET4682603.1"/>
    <property type="molecule type" value="Genomic_DNA"/>
</dbReference>
<keyword evidence="3" id="KW-1185">Reference proteome</keyword>
<dbReference type="InterPro" id="IPR000792">
    <property type="entry name" value="Tscrpt_reg_LuxR_C"/>
</dbReference>
<evidence type="ECO:0000313" key="2">
    <source>
        <dbReference type="EMBL" id="MET4682603.1"/>
    </source>
</evidence>
<dbReference type="GO" id="GO:0003677">
    <property type="term" value="F:DNA binding"/>
    <property type="evidence" value="ECO:0007669"/>
    <property type="project" value="UniProtKB-KW"/>
</dbReference>
<dbReference type="InterPro" id="IPR016032">
    <property type="entry name" value="Sig_transdc_resp-reg_C-effctor"/>
</dbReference>